<reference evidence="2" key="1">
    <citation type="submission" date="2018-05" db="EMBL/GenBank/DDBJ databases">
        <title>Draft genome of Mucuna pruriens seed.</title>
        <authorList>
            <person name="Nnadi N.E."/>
            <person name="Vos R."/>
            <person name="Hasami M.H."/>
            <person name="Devisetty U.K."/>
            <person name="Aguiy J.C."/>
        </authorList>
    </citation>
    <scope>NUCLEOTIDE SEQUENCE [LARGE SCALE GENOMIC DNA]</scope>
    <source>
        <strain evidence="2">JCA_2017</strain>
    </source>
</reference>
<dbReference type="EMBL" id="QJKJ01006722">
    <property type="protein sequence ID" value="RDX85706.1"/>
    <property type="molecule type" value="Genomic_DNA"/>
</dbReference>
<evidence type="ECO:0000313" key="2">
    <source>
        <dbReference type="EMBL" id="RDX85706.1"/>
    </source>
</evidence>
<feature type="non-terminal residue" evidence="2">
    <location>
        <position position="1"/>
    </location>
</feature>
<keyword evidence="3" id="KW-1185">Reference proteome</keyword>
<name>A0A371G562_MUCPR</name>
<dbReference type="OrthoDB" id="1752268at2759"/>
<protein>
    <submittedName>
        <fullName evidence="2">Uncharacterized protein</fullName>
    </submittedName>
</protein>
<proteinExistence type="predicted"/>
<gene>
    <name evidence="2" type="ORF">CR513_33067</name>
</gene>
<comment type="caution">
    <text evidence="2">The sequence shown here is derived from an EMBL/GenBank/DDBJ whole genome shotgun (WGS) entry which is preliminary data.</text>
</comment>
<organism evidence="2 3">
    <name type="scientific">Mucuna pruriens</name>
    <name type="common">Velvet bean</name>
    <name type="synonym">Dolichos pruriens</name>
    <dbReference type="NCBI Taxonomy" id="157652"/>
    <lineage>
        <taxon>Eukaryota</taxon>
        <taxon>Viridiplantae</taxon>
        <taxon>Streptophyta</taxon>
        <taxon>Embryophyta</taxon>
        <taxon>Tracheophyta</taxon>
        <taxon>Spermatophyta</taxon>
        <taxon>Magnoliopsida</taxon>
        <taxon>eudicotyledons</taxon>
        <taxon>Gunneridae</taxon>
        <taxon>Pentapetalae</taxon>
        <taxon>rosids</taxon>
        <taxon>fabids</taxon>
        <taxon>Fabales</taxon>
        <taxon>Fabaceae</taxon>
        <taxon>Papilionoideae</taxon>
        <taxon>50 kb inversion clade</taxon>
        <taxon>NPAAA clade</taxon>
        <taxon>indigoferoid/millettioid clade</taxon>
        <taxon>Phaseoleae</taxon>
        <taxon>Mucuna</taxon>
    </lineage>
</organism>
<evidence type="ECO:0000256" key="1">
    <source>
        <dbReference type="SAM" id="MobiDB-lite"/>
    </source>
</evidence>
<dbReference type="Proteomes" id="UP000257109">
    <property type="component" value="Unassembled WGS sequence"/>
</dbReference>
<accession>A0A371G562</accession>
<dbReference type="AlphaFoldDB" id="A0A371G562"/>
<feature type="region of interest" description="Disordered" evidence="1">
    <location>
        <begin position="104"/>
        <end position="140"/>
    </location>
</feature>
<sequence>MDELRARAFSYIQMEEMAKYRDGVRVEHQVATRGRDTQRLKYQVFTPLTTNKAKVTIGGQQVQILPLPQKLRLHNRGMQIMSDKIEELVQADHLRNFVQRVTKQGHLDRKLETSRRRSDTTPKREEPQIPDQQAEGTSRLKGVINTIAGKFARGGPTSSARKRYLRTINIIHLGTDKARRKLPPITFTD</sequence>
<feature type="compositionally biased region" description="Basic and acidic residues" evidence="1">
    <location>
        <begin position="105"/>
        <end position="127"/>
    </location>
</feature>
<evidence type="ECO:0000313" key="3">
    <source>
        <dbReference type="Proteomes" id="UP000257109"/>
    </source>
</evidence>